<dbReference type="EMBL" id="FNUT01000015">
    <property type="protein sequence ID" value="SEG71755.1"/>
    <property type="molecule type" value="Genomic_DNA"/>
</dbReference>
<protein>
    <submittedName>
        <fullName evidence="6">Hemoglobin</fullName>
    </submittedName>
</protein>
<keyword evidence="1" id="KW-0813">Transport</keyword>
<dbReference type="CDD" id="cd08916">
    <property type="entry name" value="TrHb3_P"/>
    <property type="match status" value="1"/>
</dbReference>
<dbReference type="InterPro" id="IPR009050">
    <property type="entry name" value="Globin-like_sf"/>
</dbReference>
<evidence type="ECO:0000313" key="7">
    <source>
        <dbReference type="Proteomes" id="UP000236731"/>
    </source>
</evidence>
<reference evidence="7" key="1">
    <citation type="submission" date="2016-10" db="EMBL/GenBank/DDBJ databases">
        <authorList>
            <person name="Varghese N."/>
            <person name="Submissions S."/>
        </authorList>
    </citation>
    <scope>NUCLEOTIDE SEQUENCE [LARGE SCALE GENOMIC DNA]</scope>
    <source>
        <strain evidence="7">DSM 22361</strain>
    </source>
</reference>
<evidence type="ECO:0000256" key="2">
    <source>
        <dbReference type="ARBA" id="ARBA00022617"/>
    </source>
</evidence>
<name>A0A1H6CGG3_9SPHI</name>
<dbReference type="SUPFAM" id="SSF46458">
    <property type="entry name" value="Globin-like"/>
    <property type="match status" value="1"/>
</dbReference>
<dbReference type="AlphaFoldDB" id="A0A1H6CGG3"/>
<dbReference type="Proteomes" id="UP000236731">
    <property type="component" value="Unassembled WGS sequence"/>
</dbReference>
<evidence type="ECO:0000256" key="5">
    <source>
        <dbReference type="PIRSR" id="PIRSR601486-1"/>
    </source>
</evidence>
<organism evidence="6 7">
    <name type="scientific">Sphingobacterium lactis</name>
    <dbReference type="NCBI Taxonomy" id="797291"/>
    <lineage>
        <taxon>Bacteria</taxon>
        <taxon>Pseudomonadati</taxon>
        <taxon>Bacteroidota</taxon>
        <taxon>Sphingobacteriia</taxon>
        <taxon>Sphingobacteriales</taxon>
        <taxon>Sphingobacteriaceae</taxon>
        <taxon>Sphingobacterium</taxon>
    </lineage>
</organism>
<keyword evidence="7" id="KW-1185">Reference proteome</keyword>
<dbReference type="GO" id="GO:0020037">
    <property type="term" value="F:heme binding"/>
    <property type="evidence" value="ECO:0007669"/>
    <property type="project" value="InterPro"/>
</dbReference>
<evidence type="ECO:0000256" key="3">
    <source>
        <dbReference type="ARBA" id="ARBA00022723"/>
    </source>
</evidence>
<keyword evidence="3 5" id="KW-0479">Metal-binding</keyword>
<dbReference type="Gene3D" id="1.10.490.10">
    <property type="entry name" value="Globins"/>
    <property type="match status" value="1"/>
</dbReference>
<dbReference type="InterPro" id="IPR012292">
    <property type="entry name" value="Globin/Proto"/>
</dbReference>
<dbReference type="InterPro" id="IPR001486">
    <property type="entry name" value="Hemoglobin_trunc"/>
</dbReference>
<dbReference type="Pfam" id="PF01152">
    <property type="entry name" value="Bac_globin"/>
    <property type="match status" value="1"/>
</dbReference>
<proteinExistence type="predicted"/>
<keyword evidence="2 5" id="KW-0349">Heme</keyword>
<dbReference type="GO" id="GO:0046872">
    <property type="term" value="F:metal ion binding"/>
    <property type="evidence" value="ECO:0007669"/>
    <property type="project" value="UniProtKB-KW"/>
</dbReference>
<keyword evidence="4 5" id="KW-0408">Iron</keyword>
<evidence type="ECO:0000313" key="6">
    <source>
        <dbReference type="EMBL" id="SEG71755.1"/>
    </source>
</evidence>
<feature type="binding site" description="distal binding residue" evidence="5">
    <location>
        <position position="74"/>
    </location>
    <ligand>
        <name>heme</name>
        <dbReference type="ChEBI" id="CHEBI:30413"/>
    </ligand>
    <ligandPart>
        <name>Fe</name>
        <dbReference type="ChEBI" id="CHEBI:18248"/>
    </ligandPart>
</feature>
<gene>
    <name evidence="6" type="ORF">SAMN05421877_11545</name>
</gene>
<sequence length="134" mass="16012">MEMEEQRSDISNLDDIKLLVDSFYGKVRQDALIGPIFDREIGNNWPTHLEKMYRFWQTILFDAHTYNGRPFPPHAKLPIDKEHFERWLTLFESNLDAQFAGPVTEEARFRAHKMAELFQIKLQHIRQDPFRPLL</sequence>
<evidence type="ECO:0000256" key="1">
    <source>
        <dbReference type="ARBA" id="ARBA00022448"/>
    </source>
</evidence>
<accession>A0A1H6CGG3</accession>
<dbReference type="GO" id="GO:0019825">
    <property type="term" value="F:oxygen binding"/>
    <property type="evidence" value="ECO:0007669"/>
    <property type="project" value="InterPro"/>
</dbReference>
<evidence type="ECO:0000256" key="4">
    <source>
        <dbReference type="ARBA" id="ARBA00023004"/>
    </source>
</evidence>